<evidence type="ECO:0000313" key="1">
    <source>
        <dbReference type="EMBL" id="CAE6517576.1"/>
    </source>
</evidence>
<accession>A0A8H3DAI1</accession>
<dbReference type="EMBL" id="CAJMWZ010006189">
    <property type="protein sequence ID" value="CAE6517576.1"/>
    <property type="molecule type" value="Genomic_DNA"/>
</dbReference>
<protein>
    <submittedName>
        <fullName evidence="1">Uncharacterized protein</fullName>
    </submittedName>
</protein>
<reference evidence="1" key="1">
    <citation type="submission" date="2021-01" db="EMBL/GenBank/DDBJ databases">
        <authorList>
            <person name="Kaushik A."/>
        </authorList>
    </citation>
    <scope>NUCLEOTIDE SEQUENCE</scope>
    <source>
        <strain evidence="1">Type strain: AG8-Rh-89/</strain>
    </source>
</reference>
<sequence>MCRGVLELERGRILGRYYAFTRENASIFRRQPRDRQRLEPLYCVEDNLYCASSESHVLARTDTRSAKFRSSFTRWRQFCFILACSHCLYLLSRVSPAAFLLRFAVMVSVGRPHVL</sequence>
<organism evidence="1 2">
    <name type="scientific">Rhizoctonia solani</name>
    <dbReference type="NCBI Taxonomy" id="456999"/>
    <lineage>
        <taxon>Eukaryota</taxon>
        <taxon>Fungi</taxon>
        <taxon>Dikarya</taxon>
        <taxon>Basidiomycota</taxon>
        <taxon>Agaricomycotina</taxon>
        <taxon>Agaricomycetes</taxon>
        <taxon>Cantharellales</taxon>
        <taxon>Ceratobasidiaceae</taxon>
        <taxon>Rhizoctonia</taxon>
    </lineage>
</organism>
<proteinExistence type="predicted"/>
<gene>
    <name evidence="1" type="ORF">RDB_LOCUS114097</name>
</gene>
<comment type="caution">
    <text evidence="1">The sequence shown here is derived from an EMBL/GenBank/DDBJ whole genome shotgun (WGS) entry which is preliminary data.</text>
</comment>
<dbReference type="AlphaFoldDB" id="A0A8H3DAI1"/>
<name>A0A8H3DAI1_9AGAM</name>
<dbReference type="Proteomes" id="UP000663850">
    <property type="component" value="Unassembled WGS sequence"/>
</dbReference>
<evidence type="ECO:0000313" key="2">
    <source>
        <dbReference type="Proteomes" id="UP000663850"/>
    </source>
</evidence>